<protein>
    <recommendedName>
        <fullName evidence="19">Contactin</fullName>
    </recommendedName>
</protein>
<dbReference type="InterPro" id="IPR013783">
    <property type="entry name" value="Ig-like_fold"/>
</dbReference>
<feature type="signal peptide" evidence="15">
    <location>
        <begin position="1"/>
        <end position="22"/>
    </location>
</feature>
<dbReference type="AlphaFoldDB" id="A0A7R9HJP7"/>
<dbReference type="GO" id="GO:0098609">
    <property type="term" value="P:cell-cell adhesion"/>
    <property type="evidence" value="ECO:0007669"/>
    <property type="project" value="TreeGrafter"/>
</dbReference>
<keyword evidence="9" id="KW-0472">Membrane</keyword>
<evidence type="ECO:0000256" key="10">
    <source>
        <dbReference type="ARBA" id="ARBA00023157"/>
    </source>
</evidence>
<evidence type="ECO:0000256" key="12">
    <source>
        <dbReference type="ARBA" id="ARBA00023288"/>
    </source>
</evidence>
<reference evidence="18" key="1">
    <citation type="submission" date="2020-11" db="EMBL/GenBank/DDBJ databases">
        <authorList>
            <person name="Tran Van P."/>
        </authorList>
    </citation>
    <scope>NUCLEOTIDE SEQUENCE</scope>
</reference>
<dbReference type="GO" id="GO:0005886">
    <property type="term" value="C:plasma membrane"/>
    <property type="evidence" value="ECO:0007669"/>
    <property type="project" value="UniProtKB-SubCell"/>
</dbReference>
<evidence type="ECO:0000256" key="6">
    <source>
        <dbReference type="ARBA" id="ARBA00022737"/>
    </source>
</evidence>
<dbReference type="FunFam" id="2.60.40.10:FF:001529">
    <property type="entry name" value="Cell adhesion molecule"/>
    <property type="match status" value="1"/>
</dbReference>
<keyword evidence="6" id="KW-0677">Repeat</keyword>
<evidence type="ECO:0000256" key="8">
    <source>
        <dbReference type="ARBA" id="ARBA00022949"/>
    </source>
</evidence>
<feature type="domain" description="Fibronectin type-III" evidence="17">
    <location>
        <begin position="782"/>
        <end position="884"/>
    </location>
</feature>
<dbReference type="SUPFAM" id="SSF56436">
    <property type="entry name" value="C-type lectin-like"/>
    <property type="match status" value="1"/>
</dbReference>
<feature type="domain" description="Ig-like" evidence="16">
    <location>
        <begin position="592"/>
        <end position="679"/>
    </location>
</feature>
<feature type="domain" description="Ig-like" evidence="16">
    <location>
        <begin position="533"/>
        <end position="570"/>
    </location>
</feature>
<dbReference type="SUPFAM" id="SSF49265">
    <property type="entry name" value="Fibronectin type III"/>
    <property type="match status" value="2"/>
</dbReference>
<dbReference type="CDD" id="cd00063">
    <property type="entry name" value="FN3"/>
    <property type="match status" value="4"/>
</dbReference>
<dbReference type="InterPro" id="IPR003598">
    <property type="entry name" value="Ig_sub2"/>
</dbReference>
<feature type="domain" description="Fibronectin type-III" evidence="17">
    <location>
        <begin position="889"/>
        <end position="988"/>
    </location>
</feature>
<organism evidence="18">
    <name type="scientific">Timema monikensis</name>
    <dbReference type="NCBI Taxonomy" id="170555"/>
    <lineage>
        <taxon>Eukaryota</taxon>
        <taxon>Metazoa</taxon>
        <taxon>Ecdysozoa</taxon>
        <taxon>Arthropoda</taxon>
        <taxon>Hexapoda</taxon>
        <taxon>Insecta</taxon>
        <taxon>Pterygota</taxon>
        <taxon>Neoptera</taxon>
        <taxon>Polyneoptera</taxon>
        <taxon>Phasmatodea</taxon>
        <taxon>Timematodea</taxon>
        <taxon>Timematoidea</taxon>
        <taxon>Timematidae</taxon>
        <taxon>Timema</taxon>
    </lineage>
</organism>
<keyword evidence="10" id="KW-1015">Disulfide bond</keyword>
<feature type="domain" description="Fibronectin type-III" evidence="17">
    <location>
        <begin position="993"/>
        <end position="1095"/>
    </location>
</feature>
<dbReference type="GO" id="GO:0061343">
    <property type="term" value="P:cell adhesion involved in heart morphogenesis"/>
    <property type="evidence" value="ECO:0007669"/>
    <property type="project" value="UniProtKB-ARBA"/>
</dbReference>
<dbReference type="Pfam" id="PF13927">
    <property type="entry name" value="Ig_3"/>
    <property type="match status" value="2"/>
</dbReference>
<evidence type="ECO:0000256" key="3">
    <source>
        <dbReference type="ARBA" id="ARBA00022475"/>
    </source>
</evidence>
<evidence type="ECO:0000256" key="4">
    <source>
        <dbReference type="ARBA" id="ARBA00022622"/>
    </source>
</evidence>
<dbReference type="Pfam" id="PF00041">
    <property type="entry name" value="fn3"/>
    <property type="match status" value="3"/>
</dbReference>
<dbReference type="SMART" id="SM00408">
    <property type="entry name" value="IGc2"/>
    <property type="match status" value="4"/>
</dbReference>
<evidence type="ECO:0000259" key="17">
    <source>
        <dbReference type="PROSITE" id="PS50853"/>
    </source>
</evidence>
<dbReference type="FunFam" id="2.60.40.10:FF:000047">
    <property type="entry name" value="Contactin 1"/>
    <property type="match status" value="1"/>
</dbReference>
<dbReference type="PROSITE" id="PS50853">
    <property type="entry name" value="FN3"/>
    <property type="match status" value="4"/>
</dbReference>
<gene>
    <name evidence="18" type="ORF">TMSB3V08_LOCUS1755</name>
</gene>
<feature type="domain" description="Ig-like" evidence="16">
    <location>
        <begin position="240"/>
        <end position="341"/>
    </location>
</feature>
<dbReference type="GO" id="GO:0060857">
    <property type="term" value="P:establishment of glial blood-brain barrier"/>
    <property type="evidence" value="ECO:0007669"/>
    <property type="project" value="UniProtKB-ARBA"/>
</dbReference>
<dbReference type="EMBL" id="OB792842">
    <property type="protein sequence ID" value="CAD7424829.1"/>
    <property type="molecule type" value="Genomic_DNA"/>
</dbReference>
<dbReference type="SUPFAM" id="SSF48726">
    <property type="entry name" value="Immunoglobulin"/>
    <property type="match status" value="5"/>
</dbReference>
<dbReference type="FunFam" id="2.60.40.10:FF:000064">
    <property type="entry name" value="Contactin 1"/>
    <property type="match status" value="1"/>
</dbReference>
<dbReference type="InterPro" id="IPR036116">
    <property type="entry name" value="FN3_sf"/>
</dbReference>
<proteinExistence type="inferred from homology"/>
<feature type="chain" id="PRO_5031074381" description="Contactin" evidence="15">
    <location>
        <begin position="23"/>
        <end position="1194"/>
    </location>
</feature>
<keyword evidence="3" id="KW-1003">Cell membrane</keyword>
<keyword evidence="12" id="KW-0449">Lipoprotein</keyword>
<sequence length="1194" mass="135588">MTLVDGFCGALLLTLLAVQVTAQIPQDQDQWRCPQYWVQFQASCYRFIKSPLRNRNEARRNCQLIVESSTELIGGRCVSVQLFPQSLSHQAMLPKSGIKQFVDENTPYAYESDLVSVDSPDEYGFMINQLQWQDPQHRRWYTSAHQQSPDYWINEGDGTSLVNMENAFLPEQDPTFNKDYLAYSFSNKLNRWGFEKVKGDELLLFICEVPVATLRYMVVDDRTYQYGVDIDNPEKIPRGPYFIKQPHDVVFDLSKNTTTNDVSLSCLAGGYPTPTYNWFKEDYENDRLVAKQIDPLSDRRYTLSGGTLIIFSPKQIEDRGTYHCKASNKFGTIVSESVQLSFGYIGEFNLKRSPENGNQNWGKTVYCDPPQHFPAVKYYWARDYFPNFVEEDKRVFVSFDGALYFSALEHIDKGNYSCTVQSKVSDQGRNGPFFTLNVNPHSNYQQLKFPNNFPKAFPEAPVAGEEVRLDPPPSYNWTRRDGNLPRGAVLSKYNRVLVLPQVQVEDQGEYVCRAANDRSAIVNSVVLSIQAEPNFTIPLVDRHMDNKADLTWTCEAFGIPDVNYSWLRNGELIEVDRLPDQDRDRYHIVDNPSFKKHPLEGEIYAAEGGNITILCNPEAAPKPKFLWKKDGNVIGSGGRRRILENGNLIISPVSRDDEGVYSCNAQNMHGFDESHGRLVVLQGPRFIQQMIPRIVTSVQQNVELRCQAMSEELLDVAYIWTHNGLRIKDSDLFHTRVNIDGGILDIQNTTFAEAGDYECIIKSAVGRIATRTSVIVQGPPGPPGAVQVDDVGRTSASIQWTDGASNGRPIYMYTVSGRTNWNSTWANITETMELELNRYSGRKKANLENSLSPWSTYEFRVSACNQLGCGQPSAPSPQFNTLTDRPYKAPSKIGGGGGKIGDLTITWEPLKPQDQNAPGIYYKIFWRRTEKDTEFQTLALKEYGNVNKFVVRIQQEWFFTQYDVKVQAVNDIGYGPESEIFTIYSAEDMPQVAPTQVSARSFNSTALNVSWLPIEQTREKIHGRLIGHRLKYWKKDNAEETAVYYLSRSTQPWALVVGLQPDTYYYVKAMAYNSAGEGPESERFLERTFRKAPQKPPSSVHIFLVDPSTVRVVWRYVAPSLEEEPLIGYKVRVWSYDQDMSTANDTIVYVGSKLEAYITNLSFGKAYNMRLLAFSNGGDGRMSSPAVTFKMGEF</sequence>
<dbReference type="InterPro" id="IPR003961">
    <property type="entry name" value="FN3_dom"/>
</dbReference>
<feature type="domain" description="Ig-like" evidence="16">
    <location>
        <begin position="684"/>
        <end position="775"/>
    </location>
</feature>
<evidence type="ECO:0000256" key="14">
    <source>
        <dbReference type="ARBA" id="ARBA00060461"/>
    </source>
</evidence>
<dbReference type="FunFam" id="2.60.40.10:FF:000035">
    <property type="entry name" value="Contactin 1"/>
    <property type="match status" value="1"/>
</dbReference>
<dbReference type="PROSITE" id="PS50835">
    <property type="entry name" value="IG_LIKE"/>
    <property type="match status" value="5"/>
</dbReference>
<dbReference type="PANTHER" id="PTHR44170:SF6">
    <property type="entry name" value="CONTACTIN"/>
    <property type="match status" value="1"/>
</dbReference>
<dbReference type="InterPro" id="IPR003599">
    <property type="entry name" value="Ig_sub"/>
</dbReference>
<keyword evidence="4" id="KW-0336">GPI-anchor</keyword>
<evidence type="ECO:0000259" key="16">
    <source>
        <dbReference type="PROSITE" id="PS50835"/>
    </source>
</evidence>
<dbReference type="GO" id="GO:0008366">
    <property type="term" value="P:axon ensheathment"/>
    <property type="evidence" value="ECO:0007669"/>
    <property type="project" value="UniProtKB-ARBA"/>
</dbReference>
<keyword evidence="13" id="KW-0393">Immunoglobulin domain</keyword>
<dbReference type="SMART" id="SM00409">
    <property type="entry name" value="IG"/>
    <property type="match status" value="5"/>
</dbReference>
<dbReference type="GO" id="GO:0005918">
    <property type="term" value="C:septate junction"/>
    <property type="evidence" value="ECO:0007669"/>
    <property type="project" value="UniProtKB-SubCell"/>
</dbReference>
<keyword evidence="11" id="KW-0325">Glycoprotein</keyword>
<feature type="domain" description="Fibronectin type-III" evidence="17">
    <location>
        <begin position="1096"/>
        <end position="1194"/>
    </location>
</feature>
<evidence type="ECO:0000313" key="18">
    <source>
        <dbReference type="EMBL" id="CAD7424829.1"/>
    </source>
</evidence>
<feature type="domain" description="Ig-like" evidence="16">
    <location>
        <begin position="386"/>
        <end position="528"/>
    </location>
</feature>
<dbReference type="InterPro" id="IPR007110">
    <property type="entry name" value="Ig-like_dom"/>
</dbReference>
<accession>A0A7R9HJP7</accession>
<dbReference type="GO" id="GO:0019991">
    <property type="term" value="P:septate junction assembly"/>
    <property type="evidence" value="ECO:0007669"/>
    <property type="project" value="UniProtKB-ARBA"/>
</dbReference>
<dbReference type="InterPro" id="IPR013098">
    <property type="entry name" value="Ig_I-set"/>
</dbReference>
<evidence type="ECO:0008006" key="19">
    <source>
        <dbReference type="Google" id="ProtNLM"/>
    </source>
</evidence>
<evidence type="ECO:0000256" key="15">
    <source>
        <dbReference type="SAM" id="SignalP"/>
    </source>
</evidence>
<dbReference type="InterPro" id="IPR016187">
    <property type="entry name" value="CTDL_fold"/>
</dbReference>
<evidence type="ECO:0000256" key="9">
    <source>
        <dbReference type="ARBA" id="ARBA00023136"/>
    </source>
</evidence>
<dbReference type="PANTHER" id="PTHR44170">
    <property type="entry name" value="PROTEIN SIDEKICK"/>
    <property type="match status" value="1"/>
</dbReference>
<dbReference type="InterPro" id="IPR036179">
    <property type="entry name" value="Ig-like_dom_sf"/>
</dbReference>
<dbReference type="SMART" id="SM00060">
    <property type="entry name" value="FN3"/>
    <property type="match status" value="4"/>
</dbReference>
<dbReference type="Pfam" id="PF07679">
    <property type="entry name" value="I-set"/>
    <property type="match status" value="1"/>
</dbReference>
<dbReference type="GO" id="GO:0021682">
    <property type="term" value="P:nerve maturation"/>
    <property type="evidence" value="ECO:0007669"/>
    <property type="project" value="UniProtKB-ARBA"/>
</dbReference>
<evidence type="ECO:0000256" key="13">
    <source>
        <dbReference type="ARBA" id="ARBA00023319"/>
    </source>
</evidence>
<keyword evidence="8" id="KW-0965">Cell junction</keyword>
<evidence type="ECO:0000256" key="11">
    <source>
        <dbReference type="ARBA" id="ARBA00023180"/>
    </source>
</evidence>
<name>A0A7R9HJP7_9NEOP</name>
<comment type="subcellular location">
    <subcellularLocation>
        <location evidence="14">Cell junction</location>
        <location evidence="14">Septate junction</location>
    </subcellularLocation>
    <subcellularLocation>
        <location evidence="1">Cell membrane</location>
        <topology evidence="1">Lipid-anchor</topology>
        <topology evidence="1">GPI-anchor</topology>
    </subcellularLocation>
</comment>
<dbReference type="GO" id="GO:0098552">
    <property type="term" value="C:side of membrane"/>
    <property type="evidence" value="ECO:0007669"/>
    <property type="project" value="UniProtKB-KW"/>
</dbReference>
<keyword evidence="5 15" id="KW-0732">Signal</keyword>
<dbReference type="Gene3D" id="3.10.100.10">
    <property type="entry name" value="Mannose-Binding Protein A, subunit A"/>
    <property type="match status" value="1"/>
</dbReference>
<evidence type="ECO:0000256" key="5">
    <source>
        <dbReference type="ARBA" id="ARBA00022729"/>
    </source>
</evidence>
<evidence type="ECO:0000256" key="1">
    <source>
        <dbReference type="ARBA" id="ARBA00004609"/>
    </source>
</evidence>
<evidence type="ECO:0000256" key="7">
    <source>
        <dbReference type="ARBA" id="ARBA00022889"/>
    </source>
</evidence>
<dbReference type="InterPro" id="IPR016186">
    <property type="entry name" value="C-type_lectin-like/link_sf"/>
</dbReference>
<comment type="similarity">
    <text evidence="2">Belongs to the immunoglobulin superfamily. Contactin family.</text>
</comment>
<keyword evidence="7" id="KW-0130">Cell adhesion</keyword>
<dbReference type="Gene3D" id="2.60.40.10">
    <property type="entry name" value="Immunoglobulins"/>
    <property type="match status" value="10"/>
</dbReference>
<evidence type="ECO:0000256" key="2">
    <source>
        <dbReference type="ARBA" id="ARBA00009812"/>
    </source>
</evidence>